<comment type="caution">
    <text evidence="2">The sequence shown here is derived from an EMBL/GenBank/DDBJ whole genome shotgun (WGS) entry which is preliminary data.</text>
</comment>
<feature type="compositionally biased region" description="Pro residues" evidence="1">
    <location>
        <begin position="18"/>
        <end position="28"/>
    </location>
</feature>
<feature type="compositionally biased region" description="Pro residues" evidence="1">
    <location>
        <begin position="504"/>
        <end position="522"/>
    </location>
</feature>
<evidence type="ECO:0000313" key="2">
    <source>
        <dbReference type="EMBL" id="MDT0412743.1"/>
    </source>
</evidence>
<feature type="compositionally biased region" description="Basic and acidic residues" evidence="1">
    <location>
        <begin position="203"/>
        <end position="215"/>
    </location>
</feature>
<evidence type="ECO:0000256" key="1">
    <source>
        <dbReference type="SAM" id="MobiDB-lite"/>
    </source>
</evidence>
<name>A0ABU2R8U7_9ACTN</name>
<feature type="region of interest" description="Disordered" evidence="1">
    <location>
        <begin position="1"/>
        <end position="33"/>
    </location>
</feature>
<proteinExistence type="predicted"/>
<feature type="compositionally biased region" description="Basic and acidic residues" evidence="1">
    <location>
        <begin position="279"/>
        <end position="328"/>
    </location>
</feature>
<protein>
    <submittedName>
        <fullName evidence="2">Uncharacterized protein</fullName>
    </submittedName>
</protein>
<dbReference type="RefSeq" id="WP_010275274.1">
    <property type="nucleotide sequence ID" value="NZ_JAVRET010000093.1"/>
</dbReference>
<feature type="compositionally biased region" description="Basic and acidic residues" evidence="1">
    <location>
        <begin position="235"/>
        <end position="260"/>
    </location>
</feature>
<feature type="compositionally biased region" description="Low complexity" evidence="1">
    <location>
        <begin position="422"/>
        <end position="440"/>
    </location>
</feature>
<keyword evidence="3" id="KW-1185">Reference proteome</keyword>
<feature type="compositionally biased region" description="Basic residues" evidence="1">
    <location>
        <begin position="339"/>
        <end position="349"/>
    </location>
</feature>
<feature type="compositionally biased region" description="Gly residues" evidence="1">
    <location>
        <begin position="191"/>
        <end position="200"/>
    </location>
</feature>
<dbReference type="EMBL" id="JAVRET010000093">
    <property type="protein sequence ID" value="MDT0412743.1"/>
    <property type="molecule type" value="Genomic_DNA"/>
</dbReference>
<feature type="compositionally biased region" description="Basic residues" evidence="1">
    <location>
        <begin position="395"/>
        <end position="420"/>
    </location>
</feature>
<organism evidence="2 3">
    <name type="scientific">Streptomyces evansiae</name>
    <dbReference type="NCBI Taxonomy" id="3075535"/>
    <lineage>
        <taxon>Bacteria</taxon>
        <taxon>Bacillati</taxon>
        <taxon>Actinomycetota</taxon>
        <taxon>Actinomycetes</taxon>
        <taxon>Kitasatosporales</taxon>
        <taxon>Streptomycetaceae</taxon>
        <taxon>Streptomyces</taxon>
    </lineage>
</organism>
<sequence length="683" mass="71509">MAEPPSRGLPTLAVPARAVPPPPVPALPDEPADETAVAVRSEGLPAVVEDGSEARPGMREGLGGAMVLAAGVAVTIVRGMSQWLGDRRTRFEERAGVREAVAKARADRIRSRAEHAASLAQIAHGAAEARAKDAAKNRGTFGGGRSGGSGTGGSSGGGSGKGRTSTGSGSAGLSPKPKRAPAGRDASARHGAGGKGGHAPGGRTKDVKPKPDRASGRGVKSPLGPKSSHQSPALERTRGRQERAAARQRAKAERRADQHAQRMKQKAAGVDRASKSKGARQDAKDRAKVARIKAQGERKQRIRDGRQAAKDKARDAKRQRRREEKEARTLLGDALAKTAGKRLRKRRKSLAPPIISKTGKKRRKEKPAPPPPRGVLDKVVKDTPKPPPTMPRAGAAKKKSAGGRRRKWSFRKVFRKRPKKNTGATTGPGSAGTAPGSPGSRSRRTREQQAPPRDAPRPDGEWLRPPPGMAATYTVTLERLDQEEAAARPSSPAALAPPRAALPSAPPPQPAQGSPAPPPANPSAPGGVPAPRKEARPMPGAPVPATASSGGPVESVQFPGQSDLTVYDLIESDEDGAEEILAGAEHARMVANRCQRLQESLEALAATLTDKRVPGVLLGWCTRLIDRAGEVEAKADALAAKLPGASEALKQAGSLAAEYDQHPADVTRDMGHAAPADRTYHQE</sequence>
<feature type="compositionally biased region" description="Low complexity" evidence="1">
    <location>
        <begin position="162"/>
        <end position="172"/>
    </location>
</feature>
<evidence type="ECO:0000313" key="3">
    <source>
        <dbReference type="Proteomes" id="UP001183610"/>
    </source>
</evidence>
<accession>A0ABU2R8U7</accession>
<gene>
    <name evidence="2" type="ORF">RM698_27315</name>
</gene>
<feature type="compositionally biased region" description="Basic and acidic residues" evidence="1">
    <location>
        <begin position="375"/>
        <end position="384"/>
    </location>
</feature>
<feature type="compositionally biased region" description="Basic and acidic residues" evidence="1">
    <location>
        <begin position="659"/>
        <end position="671"/>
    </location>
</feature>
<feature type="region of interest" description="Disordered" evidence="1">
    <location>
        <begin position="130"/>
        <end position="560"/>
    </location>
</feature>
<dbReference type="Proteomes" id="UP001183610">
    <property type="component" value="Unassembled WGS sequence"/>
</dbReference>
<feature type="compositionally biased region" description="Low complexity" evidence="1">
    <location>
        <begin position="487"/>
        <end position="503"/>
    </location>
</feature>
<feature type="region of interest" description="Disordered" evidence="1">
    <location>
        <begin position="653"/>
        <end position="683"/>
    </location>
</feature>
<reference evidence="3" key="1">
    <citation type="submission" date="2023-07" db="EMBL/GenBank/DDBJ databases">
        <title>30 novel species of actinomycetes from the DSMZ collection.</title>
        <authorList>
            <person name="Nouioui I."/>
        </authorList>
    </citation>
    <scope>NUCLEOTIDE SEQUENCE [LARGE SCALE GENOMIC DNA]</scope>
    <source>
        <strain evidence="3">DSM 41979</strain>
    </source>
</reference>
<feature type="compositionally biased region" description="Gly residues" evidence="1">
    <location>
        <begin position="140"/>
        <end position="161"/>
    </location>
</feature>